<reference evidence="1 2" key="1">
    <citation type="journal article" date="2014" name="ISME J.">
        <title>Candidatus Competibacter-lineage genomes retrieved from metagenomes reveal functional metabolic diversity.</title>
        <authorList>
            <person name="McIlroy S.J."/>
            <person name="Albertsen M."/>
            <person name="Andresen E.K."/>
            <person name="Saunders A.M."/>
            <person name="Kristiansen R."/>
            <person name="Stokholm-Bjerregaard M."/>
            <person name="Nielsen K.L."/>
            <person name="Nielsen P.H."/>
        </authorList>
    </citation>
    <scope>NUCLEOTIDE SEQUENCE [LARGE SCALE GENOMIC DNA]</scope>
    <source>
        <strain evidence="1 2">Run_B_J11</strain>
    </source>
</reference>
<dbReference type="AlphaFoldDB" id="A0A7U7GFY0"/>
<dbReference type="InterPro" id="IPR022025">
    <property type="entry name" value="Amidoligase_2"/>
</dbReference>
<comment type="caution">
    <text evidence="1">The sequence shown here is derived from an EMBL/GenBank/DDBJ whole genome shotgun (WGS) entry which is preliminary data.</text>
</comment>
<evidence type="ECO:0000313" key="2">
    <source>
        <dbReference type="Proteomes" id="UP000019184"/>
    </source>
</evidence>
<dbReference type="EMBL" id="CBTK010000308">
    <property type="protein sequence ID" value="CDH47674.1"/>
    <property type="molecule type" value="Genomic_DNA"/>
</dbReference>
<gene>
    <name evidence="1" type="ORF">BN874_890004</name>
</gene>
<evidence type="ECO:0000313" key="1">
    <source>
        <dbReference type="EMBL" id="CDH47674.1"/>
    </source>
</evidence>
<organism evidence="1 2">
    <name type="scientific">Candidatus Contendobacter odensis Run_B_J11</name>
    <dbReference type="NCBI Taxonomy" id="1400861"/>
    <lineage>
        <taxon>Bacteria</taxon>
        <taxon>Pseudomonadati</taxon>
        <taxon>Pseudomonadota</taxon>
        <taxon>Gammaproteobacteria</taxon>
        <taxon>Candidatus Competibacteraceae</taxon>
        <taxon>Candidatus Contendibacter</taxon>
    </lineage>
</organism>
<evidence type="ECO:0008006" key="3">
    <source>
        <dbReference type="Google" id="ProtNLM"/>
    </source>
</evidence>
<sequence>MEFTDNLEKFDIGLITSKTYFDSSAANNNNRSPVVAKHPSDGGIAFDSTGVITWIPMDAPEAIRGLCYRHNQSFGIEFELTHDDFDHPMMLNNEWARIAEELRQVLADYLPLGTVAEQVGGEDKRVWNVKFDGSCGWEVTSRVLRNQEGFKEVVTACDALTDCIKPMGLKVNFRTGTHIHLGWLGRTVSEVRRAIELARLFEPALGTLVSPSRLVHYSGEFNCYNSTEPNPYCQPVSTFYSRQMLEEVHTRDQLLFLQNRDESRYVTFNICPLERIYTVESRMHNGAHEAEKILLWVSLWMQMMWAAAHRDSIPSVPDCKVIIPSGDILHLAKTYLAVGGGVADEFLARLGRRRMQIVDLWRAYPELHPWLQYPATWR</sequence>
<proteinExistence type="predicted"/>
<dbReference type="Proteomes" id="UP000019184">
    <property type="component" value="Unassembled WGS sequence"/>
</dbReference>
<dbReference type="Pfam" id="PF12224">
    <property type="entry name" value="Amidoligase_2"/>
    <property type="match status" value="1"/>
</dbReference>
<name>A0A7U7GFY0_9GAMM</name>
<dbReference type="OrthoDB" id="5380364at2"/>
<accession>A0A7U7GFY0</accession>
<keyword evidence="2" id="KW-1185">Reference proteome</keyword>
<protein>
    <recommendedName>
        <fullName evidence="3">Amidoligase enzyme</fullName>
    </recommendedName>
</protein>
<dbReference type="RefSeq" id="WP_154725063.1">
    <property type="nucleotide sequence ID" value="NZ_CBTK010000308.1"/>
</dbReference>